<feature type="compositionally biased region" description="Basic and acidic residues" evidence="19">
    <location>
        <begin position="53"/>
        <end position="64"/>
    </location>
</feature>
<comment type="subcellular location">
    <subcellularLocation>
        <location evidence="3">Nucleus</location>
    </subcellularLocation>
</comment>
<dbReference type="SUPFAM" id="SSF142921">
    <property type="entry name" value="WGR domain-like"/>
    <property type="match status" value="1"/>
</dbReference>
<dbReference type="GO" id="GO:0070212">
    <property type="term" value="P:protein poly-ADP-ribosylation"/>
    <property type="evidence" value="ECO:0007669"/>
    <property type="project" value="TreeGrafter"/>
</dbReference>
<evidence type="ECO:0000256" key="8">
    <source>
        <dbReference type="ARBA" id="ARBA00022737"/>
    </source>
</evidence>
<comment type="catalytic activity">
    <reaction evidence="1">
        <text>L-aspartyl-[protein] + NAD(+) = 4-O-(ADP-D-ribosyl)-L-aspartyl-[protein] + nicotinamide</text>
        <dbReference type="Rhea" id="RHEA:54424"/>
        <dbReference type="Rhea" id="RHEA-COMP:9867"/>
        <dbReference type="Rhea" id="RHEA-COMP:13832"/>
        <dbReference type="ChEBI" id="CHEBI:17154"/>
        <dbReference type="ChEBI" id="CHEBI:29961"/>
        <dbReference type="ChEBI" id="CHEBI:57540"/>
        <dbReference type="ChEBI" id="CHEBI:138102"/>
    </reaction>
</comment>
<evidence type="ECO:0000256" key="12">
    <source>
        <dbReference type="ARBA" id="ARBA00023027"/>
    </source>
</evidence>
<evidence type="ECO:0000259" key="21">
    <source>
        <dbReference type="PROSITE" id="PS51060"/>
    </source>
</evidence>
<keyword evidence="12 18" id="KW-0520">NAD</keyword>
<dbReference type="PANTHER" id="PTHR10459:SF115">
    <property type="entry name" value="POLY [ADP-RIBOSE] POLYMERASE"/>
    <property type="match status" value="1"/>
</dbReference>
<dbReference type="Gene3D" id="1.20.142.10">
    <property type="entry name" value="Poly(ADP-ribose) polymerase, regulatory domain"/>
    <property type="match status" value="1"/>
</dbReference>
<keyword evidence="13" id="KW-0238">DNA-binding</keyword>
<organism evidence="23 24">
    <name type="scientific">Hevea brasiliensis</name>
    <name type="common">Para rubber tree</name>
    <name type="synonym">Siphonia brasiliensis</name>
    <dbReference type="NCBI Taxonomy" id="3981"/>
    <lineage>
        <taxon>Eukaryota</taxon>
        <taxon>Viridiplantae</taxon>
        <taxon>Streptophyta</taxon>
        <taxon>Embryophyta</taxon>
        <taxon>Tracheophyta</taxon>
        <taxon>Spermatophyta</taxon>
        <taxon>Magnoliopsida</taxon>
        <taxon>eudicotyledons</taxon>
        <taxon>Gunneridae</taxon>
        <taxon>Pentapetalae</taxon>
        <taxon>rosids</taxon>
        <taxon>fabids</taxon>
        <taxon>Malpighiales</taxon>
        <taxon>Euphorbiaceae</taxon>
        <taxon>Crotonoideae</taxon>
        <taxon>Micrandreae</taxon>
        <taxon>Hevea</taxon>
    </lineage>
</organism>
<keyword evidence="4 18" id="KW-0328">Glycosyltransferase</keyword>
<dbReference type="Gene3D" id="3.90.228.10">
    <property type="match status" value="1"/>
</dbReference>
<evidence type="ECO:0000256" key="14">
    <source>
        <dbReference type="ARBA" id="ARBA00023242"/>
    </source>
</evidence>
<dbReference type="EMBL" id="JAAGAX010000005">
    <property type="protein sequence ID" value="KAF2315027.1"/>
    <property type="molecule type" value="Genomic_DNA"/>
</dbReference>
<keyword evidence="9" id="KW-0013">ADP-ribosylation</keyword>
<evidence type="ECO:0000259" key="20">
    <source>
        <dbReference type="PROSITE" id="PS51059"/>
    </source>
</evidence>
<feature type="region of interest" description="Disordered" evidence="19">
    <location>
        <begin position="100"/>
        <end position="137"/>
    </location>
</feature>
<dbReference type="CDD" id="cd01437">
    <property type="entry name" value="parp_like"/>
    <property type="match status" value="1"/>
</dbReference>
<evidence type="ECO:0000313" key="24">
    <source>
        <dbReference type="Proteomes" id="UP000467840"/>
    </source>
</evidence>
<evidence type="ECO:0000256" key="17">
    <source>
        <dbReference type="ARBA" id="ARBA00033987"/>
    </source>
</evidence>
<evidence type="ECO:0000313" key="23">
    <source>
        <dbReference type="EMBL" id="KAF2315027.1"/>
    </source>
</evidence>
<sequence length="633" mass="72475">MVIKFKADKLGTELSRRGPRATETKPKPERLESAHGKEKHSGVSVGKKRQRKSRADDLDGIKKVKAIEDLREQTILRGISSSGSKPEIIDRLCAAESEIESKDLADSHEVKEENEGKETSEEEKQPTNKKGSAVPDQYLPDHIKTHYHVLEQGDNIYDATLNQTNVGDNNNKFYVIQALESSDGGQFMVYTRWGRVGIKGQDKLQGPYTSSESAVQEFESKFFSKTKNHWSNRKEFICHPKCYVLLEMDYKAEQESDVQEKPTIVSHLQATKLDPQIANFISLICNTDMMKQRMQQLGYNAERLPLGKLSRSTILKGYDVLRRISDAITKSDREKLEELSGEFYTIIPHDFGFRKMRDFVIDTHYKLKCKLEMVEALGEIELAASLFKDDIYSQEDPLYSHYQCLRCELVPLEVGSTEFSMIEKYIHNTADETHYRIDIVNTFKASREGENERFEKFSRTKNRMLLWHGSRLTNWTGILSQGLRIAPPEAPSRGYCFGKGIYFADMFAKSEPYCGADWVNSDAVLILCEVALGNINEIQTFEHIANQLPKGKLSAKAVGRTEPDPSEFEVFEDGIIVPQGKPIEQTRLREIAVMEEELKIKDGIIKKQERLIQGWRKELKDQLDKHKTELERV</sequence>
<dbReference type="Proteomes" id="UP000467840">
    <property type="component" value="Chromosome 15"/>
</dbReference>
<dbReference type="GO" id="GO:0016779">
    <property type="term" value="F:nucleotidyltransferase activity"/>
    <property type="evidence" value="ECO:0007669"/>
    <property type="project" value="UniProtKB-KW"/>
</dbReference>
<keyword evidence="8" id="KW-0677">Repeat</keyword>
<feature type="compositionally biased region" description="Basic and acidic residues" evidence="19">
    <location>
        <begin position="100"/>
        <end position="126"/>
    </location>
</feature>
<dbReference type="Gene3D" id="2.20.140.10">
    <property type="entry name" value="WGR domain"/>
    <property type="match status" value="1"/>
</dbReference>
<evidence type="ECO:0000256" key="11">
    <source>
        <dbReference type="ARBA" id="ARBA00022833"/>
    </source>
</evidence>
<feature type="domain" description="PARP catalytic" evidence="20">
    <location>
        <begin position="396"/>
        <end position="633"/>
    </location>
</feature>
<protein>
    <recommendedName>
        <fullName evidence="18">Poly [ADP-ribose] polymerase</fullName>
        <shortName evidence="18">PARP</shortName>
        <ecNumber evidence="18">2.4.2.-</ecNumber>
    </recommendedName>
</protein>
<keyword evidence="5 18" id="KW-0808">Transferase</keyword>
<dbReference type="FunFam" id="2.20.140.10:FF:000001">
    <property type="entry name" value="Poly [ADP-ribose] polymerase"/>
    <property type="match status" value="1"/>
</dbReference>
<gene>
    <name evidence="23" type="ORF">GH714_037613</name>
</gene>
<evidence type="ECO:0000256" key="6">
    <source>
        <dbReference type="ARBA" id="ARBA00022695"/>
    </source>
</evidence>
<comment type="caution">
    <text evidence="23">The sequence shown here is derived from an EMBL/GenBank/DDBJ whole genome shotgun (WGS) entry which is preliminary data.</text>
</comment>
<accession>A0A6A6MPT6</accession>
<evidence type="ECO:0000259" key="22">
    <source>
        <dbReference type="PROSITE" id="PS51977"/>
    </source>
</evidence>
<comment type="catalytic activity">
    <reaction evidence="17">
        <text>NAD(+) + (ADP-D-ribosyl)n-acceptor = nicotinamide + (ADP-D-ribosyl)n+1-acceptor + H(+).</text>
        <dbReference type="EC" id="2.4.2.30"/>
    </reaction>
</comment>
<dbReference type="PROSITE" id="PS51059">
    <property type="entry name" value="PARP_CATALYTIC"/>
    <property type="match status" value="1"/>
</dbReference>
<dbReference type="PROSITE" id="PS51060">
    <property type="entry name" value="PARP_ALPHA_HD"/>
    <property type="match status" value="1"/>
</dbReference>
<dbReference type="GO" id="GO:0006302">
    <property type="term" value="P:double-strand break repair"/>
    <property type="evidence" value="ECO:0007669"/>
    <property type="project" value="TreeGrafter"/>
</dbReference>
<evidence type="ECO:0000256" key="15">
    <source>
        <dbReference type="ARBA" id="ARBA00024347"/>
    </source>
</evidence>
<evidence type="ECO:0000256" key="16">
    <source>
        <dbReference type="ARBA" id="ARBA00024945"/>
    </source>
</evidence>
<evidence type="ECO:0000256" key="13">
    <source>
        <dbReference type="ARBA" id="ARBA00023125"/>
    </source>
</evidence>
<dbReference type="InterPro" id="IPR036930">
    <property type="entry name" value="WGR_dom_sf"/>
</dbReference>
<dbReference type="CDD" id="cd08002">
    <property type="entry name" value="WGR_PARP3_like"/>
    <property type="match status" value="1"/>
</dbReference>
<keyword evidence="10" id="KW-0863">Zinc-finger</keyword>
<dbReference type="InterPro" id="IPR036616">
    <property type="entry name" value="Poly(ADP-ribose)pol_reg_dom_sf"/>
</dbReference>
<evidence type="ECO:0000256" key="2">
    <source>
        <dbReference type="ARBA" id="ARBA00000459"/>
    </source>
</evidence>
<dbReference type="SMART" id="SM00773">
    <property type="entry name" value="WGR"/>
    <property type="match status" value="1"/>
</dbReference>
<dbReference type="GO" id="GO:0003950">
    <property type="term" value="F:NAD+ poly-ADP-ribosyltransferase activity"/>
    <property type="evidence" value="ECO:0007669"/>
    <property type="project" value="UniProtKB-UniRule"/>
</dbReference>
<evidence type="ECO:0000256" key="5">
    <source>
        <dbReference type="ARBA" id="ARBA00022679"/>
    </source>
</evidence>
<proteinExistence type="inferred from homology"/>
<comment type="catalytic activity">
    <reaction evidence="2">
        <text>L-glutamyl-[protein] + NAD(+) = 5-O-(ADP-D-ribosyl)-L-glutamyl-[protein] + nicotinamide</text>
        <dbReference type="Rhea" id="RHEA:58224"/>
        <dbReference type="Rhea" id="RHEA-COMP:10208"/>
        <dbReference type="Rhea" id="RHEA-COMP:15089"/>
        <dbReference type="ChEBI" id="CHEBI:17154"/>
        <dbReference type="ChEBI" id="CHEBI:29973"/>
        <dbReference type="ChEBI" id="CHEBI:57540"/>
        <dbReference type="ChEBI" id="CHEBI:142540"/>
    </reaction>
</comment>
<comment type="function">
    <text evidence="16">Involved in the base excision repair (BER) pathway, by catalyzing the poly(ADP-ribosyl)ation of a limited number of acceptor proteins involved in chromatin architecture and in DNA metabolism. This modification follows DNA damages and appears as an obligatory step in a detection/signaling pathway leading to the reparation of DNA strand breaks.</text>
</comment>
<keyword evidence="7" id="KW-0479">Metal-binding</keyword>
<dbReference type="GO" id="GO:0008270">
    <property type="term" value="F:zinc ion binding"/>
    <property type="evidence" value="ECO:0007669"/>
    <property type="project" value="UniProtKB-KW"/>
</dbReference>
<keyword evidence="14" id="KW-0539">Nucleus</keyword>
<dbReference type="Pfam" id="PF02877">
    <property type="entry name" value="PARP_reg"/>
    <property type="match status" value="1"/>
</dbReference>
<evidence type="ECO:0000256" key="7">
    <source>
        <dbReference type="ARBA" id="ARBA00022723"/>
    </source>
</evidence>
<dbReference type="Pfam" id="PF05406">
    <property type="entry name" value="WGR"/>
    <property type="match status" value="1"/>
</dbReference>
<dbReference type="InterPro" id="IPR004102">
    <property type="entry name" value="Poly(ADP-ribose)pol_reg_dom"/>
</dbReference>
<dbReference type="GO" id="GO:1990404">
    <property type="term" value="F:NAD+-protein mono-ADP-ribosyltransferase activity"/>
    <property type="evidence" value="ECO:0007669"/>
    <property type="project" value="TreeGrafter"/>
</dbReference>
<dbReference type="InterPro" id="IPR012317">
    <property type="entry name" value="Poly(ADP-ribose)pol_cat_dom"/>
</dbReference>
<feature type="domain" description="PARP alpha-helical" evidence="21">
    <location>
        <begin position="270"/>
        <end position="388"/>
    </location>
</feature>
<evidence type="ECO:0000256" key="9">
    <source>
        <dbReference type="ARBA" id="ARBA00022765"/>
    </source>
</evidence>
<dbReference type="SUPFAM" id="SSF56399">
    <property type="entry name" value="ADP-ribosylation"/>
    <property type="match status" value="1"/>
</dbReference>
<reference evidence="23 24" key="1">
    <citation type="journal article" date="2020" name="Mol. Plant">
        <title>The Chromosome-Based Rubber Tree Genome Provides New Insights into Spurge Genome Evolution and Rubber Biosynthesis.</title>
        <authorList>
            <person name="Liu J."/>
            <person name="Shi C."/>
            <person name="Shi C.C."/>
            <person name="Li W."/>
            <person name="Zhang Q.J."/>
            <person name="Zhang Y."/>
            <person name="Li K."/>
            <person name="Lu H.F."/>
            <person name="Shi C."/>
            <person name="Zhu S.T."/>
            <person name="Xiao Z.Y."/>
            <person name="Nan H."/>
            <person name="Yue Y."/>
            <person name="Zhu X.G."/>
            <person name="Wu Y."/>
            <person name="Hong X.N."/>
            <person name="Fan G.Y."/>
            <person name="Tong Y."/>
            <person name="Zhang D."/>
            <person name="Mao C.L."/>
            <person name="Liu Y.L."/>
            <person name="Hao S.J."/>
            <person name="Liu W.Q."/>
            <person name="Lv M.Q."/>
            <person name="Zhang H.B."/>
            <person name="Liu Y."/>
            <person name="Hu-Tang G.R."/>
            <person name="Wang J.P."/>
            <person name="Wang J.H."/>
            <person name="Sun Y.H."/>
            <person name="Ni S.B."/>
            <person name="Chen W.B."/>
            <person name="Zhang X.C."/>
            <person name="Jiao Y.N."/>
            <person name="Eichler E.E."/>
            <person name="Li G.H."/>
            <person name="Liu X."/>
            <person name="Gao L.Z."/>
        </authorList>
    </citation>
    <scope>NUCLEOTIDE SEQUENCE [LARGE SCALE GENOMIC DNA]</scope>
    <source>
        <strain evidence="24">cv. GT1</strain>
        <tissue evidence="23">Leaf</tissue>
    </source>
</reference>
<dbReference type="GO" id="GO:0003677">
    <property type="term" value="F:DNA binding"/>
    <property type="evidence" value="ECO:0007669"/>
    <property type="project" value="UniProtKB-KW"/>
</dbReference>
<evidence type="ECO:0000256" key="10">
    <source>
        <dbReference type="ARBA" id="ARBA00022771"/>
    </source>
</evidence>
<dbReference type="EC" id="2.4.2.-" evidence="18"/>
<dbReference type="FunFam" id="1.20.142.10:FF:000002">
    <property type="entry name" value="Poly [ADP-ribose] polymerase"/>
    <property type="match status" value="1"/>
</dbReference>
<name>A0A6A6MPT6_HEVBR</name>
<dbReference type="SUPFAM" id="SSF47587">
    <property type="entry name" value="Domain of poly(ADP-ribose) polymerase"/>
    <property type="match status" value="1"/>
</dbReference>
<keyword evidence="11" id="KW-0862">Zinc</keyword>
<keyword evidence="24" id="KW-1185">Reference proteome</keyword>
<evidence type="ECO:0000256" key="1">
    <source>
        <dbReference type="ARBA" id="ARBA00000438"/>
    </source>
</evidence>
<feature type="compositionally biased region" description="Basic and acidic residues" evidence="19">
    <location>
        <begin position="1"/>
        <end position="41"/>
    </location>
</feature>
<dbReference type="AlphaFoldDB" id="A0A6A6MPT6"/>
<evidence type="ECO:0000256" key="19">
    <source>
        <dbReference type="SAM" id="MobiDB-lite"/>
    </source>
</evidence>
<dbReference type="GO" id="GO:0005730">
    <property type="term" value="C:nucleolus"/>
    <property type="evidence" value="ECO:0007669"/>
    <property type="project" value="TreeGrafter"/>
</dbReference>
<evidence type="ECO:0000256" key="3">
    <source>
        <dbReference type="ARBA" id="ARBA00004123"/>
    </source>
</evidence>
<feature type="domain" description="WGR" evidence="22">
    <location>
        <begin position="146"/>
        <end position="243"/>
    </location>
</feature>
<comment type="similarity">
    <text evidence="15">Belongs to the ARTD/PARP family.</text>
</comment>
<dbReference type="PROSITE" id="PS51977">
    <property type="entry name" value="WGR"/>
    <property type="match status" value="1"/>
</dbReference>
<dbReference type="PANTHER" id="PTHR10459">
    <property type="entry name" value="DNA LIGASE"/>
    <property type="match status" value="1"/>
</dbReference>
<dbReference type="Pfam" id="PF00644">
    <property type="entry name" value="PARP"/>
    <property type="match status" value="1"/>
</dbReference>
<keyword evidence="6" id="KW-0548">Nucleotidyltransferase</keyword>
<evidence type="ECO:0000256" key="18">
    <source>
        <dbReference type="RuleBase" id="RU362114"/>
    </source>
</evidence>
<feature type="region of interest" description="Disordered" evidence="19">
    <location>
        <begin position="1"/>
        <end position="64"/>
    </location>
</feature>
<dbReference type="InterPro" id="IPR050800">
    <property type="entry name" value="ARTD/PARP"/>
</dbReference>
<evidence type="ECO:0000256" key="4">
    <source>
        <dbReference type="ARBA" id="ARBA00022676"/>
    </source>
</evidence>
<dbReference type="InterPro" id="IPR008893">
    <property type="entry name" value="WGR_domain"/>
</dbReference>